<gene>
    <name evidence="2" type="ORF">E2C01_024051</name>
</gene>
<dbReference type="Proteomes" id="UP000324222">
    <property type="component" value="Unassembled WGS sequence"/>
</dbReference>
<protein>
    <submittedName>
        <fullName evidence="2">Uncharacterized protein</fullName>
    </submittedName>
</protein>
<name>A0A5B7E9M7_PORTR</name>
<keyword evidence="3" id="KW-1185">Reference proteome</keyword>
<keyword evidence="1" id="KW-0472">Membrane</keyword>
<evidence type="ECO:0000256" key="1">
    <source>
        <dbReference type="SAM" id="Phobius"/>
    </source>
</evidence>
<dbReference type="EMBL" id="VSRR010002317">
    <property type="protein sequence ID" value="MPC30782.1"/>
    <property type="molecule type" value="Genomic_DNA"/>
</dbReference>
<feature type="transmembrane region" description="Helical" evidence="1">
    <location>
        <begin position="85"/>
        <end position="109"/>
    </location>
</feature>
<organism evidence="2 3">
    <name type="scientific">Portunus trituberculatus</name>
    <name type="common">Swimming crab</name>
    <name type="synonym">Neptunus trituberculatus</name>
    <dbReference type="NCBI Taxonomy" id="210409"/>
    <lineage>
        <taxon>Eukaryota</taxon>
        <taxon>Metazoa</taxon>
        <taxon>Ecdysozoa</taxon>
        <taxon>Arthropoda</taxon>
        <taxon>Crustacea</taxon>
        <taxon>Multicrustacea</taxon>
        <taxon>Malacostraca</taxon>
        <taxon>Eumalacostraca</taxon>
        <taxon>Eucarida</taxon>
        <taxon>Decapoda</taxon>
        <taxon>Pleocyemata</taxon>
        <taxon>Brachyura</taxon>
        <taxon>Eubrachyura</taxon>
        <taxon>Portunoidea</taxon>
        <taxon>Portunidae</taxon>
        <taxon>Portuninae</taxon>
        <taxon>Portunus</taxon>
    </lineage>
</organism>
<evidence type="ECO:0000313" key="2">
    <source>
        <dbReference type="EMBL" id="MPC30782.1"/>
    </source>
</evidence>
<keyword evidence="1" id="KW-0812">Transmembrane</keyword>
<dbReference type="AlphaFoldDB" id="A0A5B7E9M7"/>
<reference evidence="2 3" key="1">
    <citation type="submission" date="2019-05" db="EMBL/GenBank/DDBJ databases">
        <title>Another draft genome of Portunus trituberculatus and its Hox gene families provides insights of decapod evolution.</title>
        <authorList>
            <person name="Jeong J.-H."/>
            <person name="Song I."/>
            <person name="Kim S."/>
            <person name="Choi T."/>
            <person name="Kim D."/>
            <person name="Ryu S."/>
            <person name="Kim W."/>
        </authorList>
    </citation>
    <scope>NUCLEOTIDE SEQUENCE [LARGE SCALE GENOMIC DNA]</scope>
    <source>
        <tissue evidence="2">Muscle</tissue>
    </source>
</reference>
<comment type="caution">
    <text evidence="2">The sequence shown here is derived from an EMBL/GenBank/DDBJ whole genome shotgun (WGS) entry which is preliminary data.</text>
</comment>
<accession>A0A5B7E9M7</accession>
<sequence>MFVYMILSAFCLLPEYSFSSASCLAVSSRNSSSHSLSSCFSPLLQFSVFSLFPFLLDSYLSFIQLSGPWYYFFYPYLLSHFNFQWSFSPFVYLPSLYFFYFFSRLFFILDHLDNLLNHVFLFLFSHKFNFFFLL</sequence>
<proteinExistence type="predicted"/>
<evidence type="ECO:0000313" key="3">
    <source>
        <dbReference type="Proteomes" id="UP000324222"/>
    </source>
</evidence>
<feature type="transmembrane region" description="Helical" evidence="1">
    <location>
        <begin position="49"/>
        <end position="73"/>
    </location>
</feature>
<keyword evidence="1" id="KW-1133">Transmembrane helix</keyword>